<feature type="binding site" evidence="8">
    <location>
        <position position="128"/>
    </location>
    <ligand>
        <name>Fe cation</name>
        <dbReference type="ChEBI" id="CHEBI:24875"/>
        <label>1</label>
    </ligand>
</feature>
<dbReference type="AlphaFoldDB" id="A0A6I6MNG3"/>
<evidence type="ECO:0000256" key="5">
    <source>
        <dbReference type="ARBA" id="ARBA00022723"/>
    </source>
</evidence>
<evidence type="ECO:0000256" key="3">
    <source>
        <dbReference type="ARBA" id="ARBA00022434"/>
    </source>
</evidence>
<dbReference type="EMBL" id="CP047045">
    <property type="protein sequence ID" value="QGZ95631.1"/>
    <property type="molecule type" value="Genomic_DNA"/>
</dbReference>
<dbReference type="GO" id="GO:0020037">
    <property type="term" value="F:heme binding"/>
    <property type="evidence" value="ECO:0007669"/>
    <property type="project" value="TreeGrafter"/>
</dbReference>
<dbReference type="InterPro" id="IPR009040">
    <property type="entry name" value="Ferritin-like_diiron"/>
</dbReference>
<keyword evidence="13" id="KW-1185">Reference proteome</keyword>
<comment type="cofactor">
    <cofactor evidence="1">
        <name>heme b</name>
        <dbReference type="ChEBI" id="CHEBI:60344"/>
    </cofactor>
</comment>
<evidence type="ECO:0000256" key="10">
    <source>
        <dbReference type="SAM" id="Coils"/>
    </source>
</evidence>
<evidence type="ECO:0000256" key="1">
    <source>
        <dbReference type="ARBA" id="ARBA00001970"/>
    </source>
</evidence>
<dbReference type="PROSITE" id="PS50905">
    <property type="entry name" value="FERRITIN_LIKE"/>
    <property type="match status" value="1"/>
</dbReference>
<feature type="binding site" description="axial binding residue" evidence="8">
    <location>
        <position position="52"/>
    </location>
    <ligand>
        <name>heme b</name>
        <dbReference type="ChEBI" id="CHEBI:60344"/>
        <note>ligand shared between dimeric partners</note>
    </ligand>
    <ligandPart>
        <name>Fe</name>
        <dbReference type="ChEBI" id="CHEBI:18248"/>
    </ligandPart>
</feature>
<dbReference type="FunFam" id="1.20.1260.10:FF:000005">
    <property type="entry name" value="Bacterioferritin"/>
    <property type="match status" value="1"/>
</dbReference>
<feature type="binding site" evidence="8">
    <location>
        <position position="94"/>
    </location>
    <ligand>
        <name>Fe cation</name>
        <dbReference type="ChEBI" id="CHEBI:24875"/>
        <label>2</label>
    </ligand>
</feature>
<dbReference type="Gene3D" id="1.20.1260.10">
    <property type="match status" value="1"/>
</dbReference>
<evidence type="ECO:0000256" key="6">
    <source>
        <dbReference type="ARBA" id="ARBA00023004"/>
    </source>
</evidence>
<keyword evidence="4 9" id="KW-0349">Heme</keyword>
<name>A0A6I6MNG3_9CAUL</name>
<evidence type="ECO:0000256" key="4">
    <source>
        <dbReference type="ARBA" id="ARBA00022617"/>
    </source>
</evidence>
<comment type="function">
    <text evidence="7">Iron-storage protein, whose ferroxidase center binds Fe(2+), oxidizes it using dioxygen to Fe(3+), and participates in the subsequent Fe(3+) oxide mineral core formation within the central cavity of the BFR protein shell.</text>
</comment>
<proteinExistence type="inferred from homology"/>
<feature type="binding site" evidence="8">
    <location>
        <position position="51"/>
    </location>
    <ligand>
        <name>Fe cation</name>
        <dbReference type="ChEBI" id="CHEBI:24875"/>
        <label>1</label>
    </ligand>
</feature>
<dbReference type="GO" id="GO:0006879">
    <property type="term" value="P:intracellular iron ion homeostasis"/>
    <property type="evidence" value="ECO:0007669"/>
    <property type="project" value="UniProtKB-KW"/>
</dbReference>
<feature type="binding site" evidence="8">
    <location>
        <position position="128"/>
    </location>
    <ligand>
        <name>Fe cation</name>
        <dbReference type="ChEBI" id="CHEBI:24875"/>
        <label>2</label>
    </ligand>
</feature>
<feature type="binding site" evidence="8">
    <location>
        <position position="51"/>
    </location>
    <ligand>
        <name>Fe cation</name>
        <dbReference type="ChEBI" id="CHEBI:24875"/>
        <label>2</label>
    </ligand>
</feature>
<feature type="binding site" evidence="8">
    <location>
        <position position="130"/>
    </location>
    <ligand>
        <name>Fe cation</name>
        <dbReference type="ChEBI" id="CHEBI:24875"/>
        <label>2</label>
    </ligand>
</feature>
<dbReference type="PANTHER" id="PTHR30295:SF0">
    <property type="entry name" value="BACTERIOFERRITIN"/>
    <property type="match status" value="1"/>
</dbReference>
<dbReference type="KEGG" id="tsv:DSM104635_02481"/>
<comment type="similarity">
    <text evidence="2 7 9">Belongs to the bacterioferritin family.</text>
</comment>
<dbReference type="RefSeq" id="WP_158766477.1">
    <property type="nucleotide sequence ID" value="NZ_CP047045.1"/>
</dbReference>
<dbReference type="GO" id="GO:0004322">
    <property type="term" value="F:ferroxidase activity"/>
    <property type="evidence" value="ECO:0007669"/>
    <property type="project" value="UniProtKB-EC"/>
</dbReference>
<reference evidence="13" key="1">
    <citation type="submission" date="2019-12" db="EMBL/GenBank/DDBJ databases">
        <title>Complete genome of Terracaulis silvestris 0127_4.</title>
        <authorList>
            <person name="Vieira S."/>
            <person name="Riedel T."/>
            <person name="Sproer C."/>
            <person name="Pascual J."/>
            <person name="Boedeker C."/>
            <person name="Overmann J."/>
        </authorList>
    </citation>
    <scope>NUCLEOTIDE SEQUENCE [LARGE SCALE GENOMIC DNA]</scope>
    <source>
        <strain evidence="13">0127_4</strain>
    </source>
</reference>
<evidence type="ECO:0000256" key="7">
    <source>
        <dbReference type="PIRNR" id="PIRNR002560"/>
    </source>
</evidence>
<dbReference type="PROSITE" id="PS00549">
    <property type="entry name" value="BACTERIOFERRITIN"/>
    <property type="match status" value="1"/>
</dbReference>
<dbReference type="CDD" id="cd00907">
    <property type="entry name" value="Bacterioferritin"/>
    <property type="match status" value="1"/>
</dbReference>
<dbReference type="Proteomes" id="UP000431269">
    <property type="component" value="Chromosome"/>
</dbReference>
<dbReference type="GO" id="GO:0140315">
    <property type="term" value="F:iron ion sequestering activity"/>
    <property type="evidence" value="ECO:0007669"/>
    <property type="project" value="UniProtKB-ARBA"/>
</dbReference>
<feature type="binding site" evidence="8">
    <location>
        <position position="18"/>
    </location>
    <ligand>
        <name>Fe cation</name>
        <dbReference type="ChEBI" id="CHEBI:24875"/>
        <label>1</label>
    </ligand>
</feature>
<dbReference type="EC" id="1.16.3.1" evidence="7"/>
<gene>
    <name evidence="12" type="primary">bfr</name>
    <name evidence="12" type="ORF">DSM104635_02481</name>
</gene>
<keyword evidence="10" id="KW-0175">Coiled coil</keyword>
<dbReference type="GO" id="GO:0006826">
    <property type="term" value="P:iron ion transport"/>
    <property type="evidence" value="ECO:0007669"/>
    <property type="project" value="InterPro"/>
</dbReference>
<feature type="coiled-coil region" evidence="10">
    <location>
        <begin position="117"/>
        <end position="144"/>
    </location>
</feature>
<dbReference type="InterPro" id="IPR002024">
    <property type="entry name" value="Bacterioferritin"/>
</dbReference>
<evidence type="ECO:0000259" key="11">
    <source>
        <dbReference type="PROSITE" id="PS50905"/>
    </source>
</evidence>
<keyword evidence="12" id="KW-0560">Oxidoreductase</keyword>
<feature type="domain" description="Ferritin-like diiron" evidence="11">
    <location>
        <begin position="1"/>
        <end position="145"/>
    </location>
</feature>
<sequence>MKGDPDVIKQLNKILTNELTSINQYFLHARMYQSDGYGKLGKKTYDESIEEMKHADKIVNRILLLEGLPNLQTLNKLQIGEAVPERLQADLNAERTGHAGIKEGITLCEEKKDYVSRDMLTELLDDTEEHIDFLETQLMNLDQMGLQNYLQSQYDLDSAPDA</sequence>
<protein>
    <recommendedName>
        <fullName evidence="7 9">Bacterioferritin</fullName>
        <ecNumber evidence="7">1.16.3.1</ecNumber>
    </recommendedName>
</protein>
<dbReference type="NCBIfam" id="TIGR00754">
    <property type="entry name" value="bfr"/>
    <property type="match status" value="1"/>
</dbReference>
<comment type="catalytic activity">
    <reaction evidence="7">
        <text>4 Fe(2+) + O2 + 4 H(+) = 4 Fe(3+) + 2 H2O</text>
        <dbReference type="Rhea" id="RHEA:11148"/>
        <dbReference type="ChEBI" id="CHEBI:15377"/>
        <dbReference type="ChEBI" id="CHEBI:15378"/>
        <dbReference type="ChEBI" id="CHEBI:15379"/>
        <dbReference type="ChEBI" id="CHEBI:29033"/>
        <dbReference type="ChEBI" id="CHEBI:29034"/>
        <dbReference type="EC" id="1.16.3.1"/>
    </reaction>
</comment>
<feature type="binding site" evidence="8">
    <location>
        <position position="50"/>
    </location>
    <ligand>
        <name>Fe cation</name>
        <dbReference type="ChEBI" id="CHEBI:24875"/>
        <label>3</label>
    </ligand>
</feature>
<dbReference type="Pfam" id="PF00210">
    <property type="entry name" value="Ferritin"/>
    <property type="match status" value="1"/>
</dbReference>
<accession>A0A6I6MNG3</accession>
<dbReference type="GO" id="GO:0008199">
    <property type="term" value="F:ferric iron binding"/>
    <property type="evidence" value="ECO:0007669"/>
    <property type="project" value="InterPro"/>
</dbReference>
<dbReference type="GO" id="GO:0005829">
    <property type="term" value="C:cytosol"/>
    <property type="evidence" value="ECO:0007669"/>
    <property type="project" value="TreeGrafter"/>
</dbReference>
<dbReference type="InterPro" id="IPR009078">
    <property type="entry name" value="Ferritin-like_SF"/>
</dbReference>
<evidence type="ECO:0000313" key="12">
    <source>
        <dbReference type="EMBL" id="QGZ95631.1"/>
    </source>
</evidence>
<evidence type="ECO:0000256" key="2">
    <source>
        <dbReference type="ARBA" id="ARBA00008093"/>
    </source>
</evidence>
<dbReference type="InterPro" id="IPR008331">
    <property type="entry name" value="Ferritin_DPS_dom"/>
</dbReference>
<keyword evidence="6 7" id="KW-0408">Iron</keyword>
<dbReference type="InterPro" id="IPR012347">
    <property type="entry name" value="Ferritin-like"/>
</dbReference>
<dbReference type="PANTHER" id="PTHR30295">
    <property type="entry name" value="BACTERIOFERRITIN"/>
    <property type="match status" value="1"/>
</dbReference>
<dbReference type="SUPFAM" id="SSF47240">
    <property type="entry name" value="Ferritin-like"/>
    <property type="match status" value="1"/>
</dbReference>
<evidence type="ECO:0000313" key="13">
    <source>
        <dbReference type="Proteomes" id="UP000431269"/>
    </source>
</evidence>
<dbReference type="PRINTS" id="PR00601">
    <property type="entry name" value="BACFERRITIN"/>
</dbReference>
<evidence type="ECO:0000256" key="8">
    <source>
        <dbReference type="PIRSR" id="PIRSR002560-1"/>
    </source>
</evidence>
<feature type="binding site" evidence="8">
    <location>
        <position position="54"/>
    </location>
    <ligand>
        <name>Fe cation</name>
        <dbReference type="ChEBI" id="CHEBI:24875"/>
        <label>1</label>
    </ligand>
</feature>
<organism evidence="12 13">
    <name type="scientific">Terricaulis silvestris</name>
    <dbReference type="NCBI Taxonomy" id="2686094"/>
    <lineage>
        <taxon>Bacteria</taxon>
        <taxon>Pseudomonadati</taxon>
        <taxon>Pseudomonadota</taxon>
        <taxon>Alphaproteobacteria</taxon>
        <taxon>Caulobacterales</taxon>
        <taxon>Caulobacteraceae</taxon>
        <taxon>Terricaulis</taxon>
    </lineage>
</organism>
<dbReference type="PIRSF" id="PIRSF002560">
    <property type="entry name" value="Bacterioferritin"/>
    <property type="match status" value="1"/>
</dbReference>
<keyword evidence="5 7" id="KW-0479">Metal-binding</keyword>
<evidence type="ECO:0000256" key="9">
    <source>
        <dbReference type="RuleBase" id="RU000623"/>
    </source>
</evidence>
<keyword evidence="3 7" id="KW-0409">Iron storage</keyword>